<accession>A0A835K4G8</accession>
<dbReference type="EMBL" id="JADGMS010000004">
    <property type="protein sequence ID" value="KAF9684062.1"/>
    <property type="molecule type" value="Genomic_DNA"/>
</dbReference>
<sequence>MSRVEGHKRSLSIISQEKSSKFVANVALPERQRNPRADEKVWLWDFLAAADDDKMPFSCGADTAHRPPHASRQSFIGWLSRLSIAALHELRCLPCGSHGIYVDPTFKLDVIALSGTKWTHPRFPCSNF</sequence>
<comment type="caution">
    <text evidence="1">The sequence shown here is derived from an EMBL/GenBank/DDBJ whole genome shotgun (WGS) entry which is preliminary data.</text>
</comment>
<dbReference type="AlphaFoldDB" id="A0A835K4G8"/>
<evidence type="ECO:0000313" key="2">
    <source>
        <dbReference type="Proteomes" id="UP000657918"/>
    </source>
</evidence>
<protein>
    <submittedName>
        <fullName evidence="1">Uncharacterized protein</fullName>
    </submittedName>
</protein>
<name>A0A835K4G8_9ROSI</name>
<keyword evidence="2" id="KW-1185">Reference proteome</keyword>
<evidence type="ECO:0000313" key="1">
    <source>
        <dbReference type="EMBL" id="KAF9684062.1"/>
    </source>
</evidence>
<dbReference type="OrthoDB" id="10335557at2759"/>
<organism evidence="1 2">
    <name type="scientific">Salix dunnii</name>
    <dbReference type="NCBI Taxonomy" id="1413687"/>
    <lineage>
        <taxon>Eukaryota</taxon>
        <taxon>Viridiplantae</taxon>
        <taxon>Streptophyta</taxon>
        <taxon>Embryophyta</taxon>
        <taxon>Tracheophyta</taxon>
        <taxon>Spermatophyta</taxon>
        <taxon>Magnoliopsida</taxon>
        <taxon>eudicotyledons</taxon>
        <taxon>Gunneridae</taxon>
        <taxon>Pentapetalae</taxon>
        <taxon>rosids</taxon>
        <taxon>fabids</taxon>
        <taxon>Malpighiales</taxon>
        <taxon>Salicaceae</taxon>
        <taxon>Saliceae</taxon>
        <taxon>Salix</taxon>
    </lineage>
</organism>
<gene>
    <name evidence="1" type="ORF">SADUNF_Sadunf04G0078600</name>
</gene>
<proteinExistence type="predicted"/>
<dbReference type="Proteomes" id="UP000657918">
    <property type="component" value="Chromosome 4"/>
</dbReference>
<reference evidence="1 2" key="1">
    <citation type="submission" date="2020-10" db="EMBL/GenBank/DDBJ databases">
        <title>Plant Genome Project.</title>
        <authorList>
            <person name="Zhang R.-G."/>
        </authorList>
    </citation>
    <scope>NUCLEOTIDE SEQUENCE [LARGE SCALE GENOMIC DNA]</scope>
    <source>
        <strain evidence="1">FAFU-HL-1</strain>
        <tissue evidence="1">Leaf</tissue>
    </source>
</reference>